<proteinExistence type="predicted"/>
<evidence type="ECO:0008006" key="2">
    <source>
        <dbReference type="Google" id="ProtNLM"/>
    </source>
</evidence>
<accession>A0A6C0EWY5</accession>
<protein>
    <recommendedName>
        <fullName evidence="2">C2H2-type domain-containing protein</fullName>
    </recommendedName>
</protein>
<dbReference type="AlphaFoldDB" id="A0A6C0EWY5"/>
<organism evidence="1">
    <name type="scientific">viral metagenome</name>
    <dbReference type="NCBI Taxonomy" id="1070528"/>
    <lineage>
        <taxon>unclassified sequences</taxon>
        <taxon>metagenomes</taxon>
        <taxon>organismal metagenomes</taxon>
    </lineage>
</organism>
<evidence type="ECO:0000313" key="1">
    <source>
        <dbReference type="EMBL" id="QHT33714.1"/>
    </source>
</evidence>
<reference evidence="1" key="1">
    <citation type="journal article" date="2020" name="Nature">
        <title>Giant virus diversity and host interactions through global metagenomics.</title>
        <authorList>
            <person name="Schulz F."/>
            <person name="Roux S."/>
            <person name="Paez-Espino D."/>
            <person name="Jungbluth S."/>
            <person name="Walsh D.A."/>
            <person name="Denef V.J."/>
            <person name="McMahon K.D."/>
            <person name="Konstantinidis K.T."/>
            <person name="Eloe-Fadrosh E.A."/>
            <person name="Kyrpides N.C."/>
            <person name="Woyke T."/>
        </authorList>
    </citation>
    <scope>NUCLEOTIDE SEQUENCE</scope>
    <source>
        <strain evidence="1">GVMAG-M-3300009161-36</strain>
    </source>
</reference>
<sequence length="314" mass="36698">MTNFVCKKCDYNTCNRKDFNKHLETKKHKCNKYNKNTTVISQDHTMVCVCGKSYNHRASLYNHKKKCVMLTGDNKADTIIGNEEAEISLGDNIIIGDKINITTEMFMKLVNDNQDMIKIIKEQQQQINMIIPKIGNVTTNNMTTNMTNNNFNLNIFLNEKCKDALNISEFIESLKITLEDLQYSRSNGLVQGISNVMIRGLKELDIYKRPIHCTDVKRDTMYIKDKEKWEKDDNHDKMRNTIIKIANKERNAIKSWVDQNPNWIDKEETQLEYLTLINKICEPIENDIKNEKKIIRIIGKEIILNKDTEKLLKN</sequence>
<dbReference type="EMBL" id="MN738974">
    <property type="protein sequence ID" value="QHT33714.1"/>
    <property type="molecule type" value="Genomic_DNA"/>
</dbReference>
<name>A0A6C0EWY5_9ZZZZ</name>